<name>A0A261S9Q4_9BORD</name>
<proteinExistence type="predicted"/>
<reference evidence="3" key="1">
    <citation type="submission" date="2017-05" db="EMBL/GenBank/DDBJ databases">
        <title>Complete and WGS of Bordetella genogroups.</title>
        <authorList>
            <person name="Spilker T."/>
            <person name="Lipuma J."/>
        </authorList>
    </citation>
    <scope>NUCLEOTIDE SEQUENCE [LARGE SCALE GENOMIC DNA]</scope>
    <source>
        <strain evidence="3">AU16122</strain>
    </source>
</reference>
<evidence type="ECO:0000313" key="2">
    <source>
        <dbReference type="EMBL" id="OZI34119.1"/>
    </source>
</evidence>
<organism evidence="2 3">
    <name type="scientific">Bordetella genomosp. 10</name>
    <dbReference type="NCBI Taxonomy" id="1416804"/>
    <lineage>
        <taxon>Bacteria</taxon>
        <taxon>Pseudomonadati</taxon>
        <taxon>Pseudomonadota</taxon>
        <taxon>Betaproteobacteria</taxon>
        <taxon>Burkholderiales</taxon>
        <taxon>Alcaligenaceae</taxon>
        <taxon>Bordetella</taxon>
    </lineage>
</organism>
<keyword evidence="1" id="KW-0732">Signal</keyword>
<dbReference type="RefSeq" id="WP_094853120.1">
    <property type="nucleotide sequence ID" value="NZ_NEVM01000002.1"/>
</dbReference>
<evidence type="ECO:0000313" key="3">
    <source>
        <dbReference type="Proteomes" id="UP000216020"/>
    </source>
</evidence>
<comment type="caution">
    <text evidence="2">The sequence shown here is derived from an EMBL/GenBank/DDBJ whole genome shotgun (WGS) entry which is preliminary data.</text>
</comment>
<accession>A0A261S9Q4</accession>
<dbReference type="Proteomes" id="UP000216020">
    <property type="component" value="Unassembled WGS sequence"/>
</dbReference>
<gene>
    <name evidence="2" type="ORF">CAL29_11220</name>
</gene>
<protein>
    <recommendedName>
        <fullName evidence="4">Flagellar protein FlhE</fullName>
    </recommendedName>
</protein>
<dbReference type="OrthoDB" id="8637072at2"/>
<dbReference type="EMBL" id="NEVM01000002">
    <property type="protein sequence ID" value="OZI34119.1"/>
    <property type="molecule type" value="Genomic_DNA"/>
</dbReference>
<evidence type="ECO:0008006" key="4">
    <source>
        <dbReference type="Google" id="ProtNLM"/>
    </source>
</evidence>
<sequence length="145" mass="15351">MSRFRKQAAGHALLYLAAAGLISMAAAHAGNSAMPQPRAWSVPPGKATLLATYYEIVDANCRPLMAPAVRIATRPALGSLTISQGVGLADNPSKCANIQVPVTEVYYQAGKQLGQDNFSWEVRFQSQNLGTQRVQGAVAITPGAR</sequence>
<feature type="signal peptide" evidence="1">
    <location>
        <begin position="1"/>
        <end position="29"/>
    </location>
</feature>
<feature type="chain" id="PRO_5012876207" description="Flagellar protein FlhE" evidence="1">
    <location>
        <begin position="30"/>
        <end position="145"/>
    </location>
</feature>
<keyword evidence="3" id="KW-1185">Reference proteome</keyword>
<evidence type="ECO:0000256" key="1">
    <source>
        <dbReference type="SAM" id="SignalP"/>
    </source>
</evidence>
<dbReference type="AlphaFoldDB" id="A0A261S9Q4"/>